<proteinExistence type="predicted"/>
<comment type="caution">
    <text evidence="1">The sequence shown here is derived from an EMBL/GenBank/DDBJ whole genome shotgun (WGS) entry which is preliminary data.</text>
</comment>
<name>A0A540KYZ1_MALBA</name>
<evidence type="ECO:0000313" key="1">
    <source>
        <dbReference type="EMBL" id="TQD79454.1"/>
    </source>
</evidence>
<gene>
    <name evidence="1" type="ORF">C1H46_034973</name>
</gene>
<keyword evidence="2" id="KW-1185">Reference proteome</keyword>
<dbReference type="Proteomes" id="UP000315295">
    <property type="component" value="Unassembled WGS sequence"/>
</dbReference>
<dbReference type="AlphaFoldDB" id="A0A540KYZ1"/>
<reference evidence="1 2" key="1">
    <citation type="journal article" date="2019" name="G3 (Bethesda)">
        <title>Sequencing of a Wild Apple (Malus baccata) Genome Unravels the Differences Between Cultivated and Wild Apple Species Regarding Disease Resistance and Cold Tolerance.</title>
        <authorList>
            <person name="Chen X."/>
        </authorList>
    </citation>
    <scope>NUCLEOTIDE SEQUENCE [LARGE SCALE GENOMIC DNA]</scope>
    <source>
        <strain evidence="2">cv. Shandingzi</strain>
        <tissue evidence="1">Leaves</tissue>
    </source>
</reference>
<accession>A0A540KYZ1</accession>
<evidence type="ECO:0000313" key="2">
    <source>
        <dbReference type="Proteomes" id="UP000315295"/>
    </source>
</evidence>
<dbReference type="EMBL" id="VIEB01000857">
    <property type="protein sequence ID" value="TQD79454.1"/>
    <property type="molecule type" value="Genomic_DNA"/>
</dbReference>
<organism evidence="1 2">
    <name type="scientific">Malus baccata</name>
    <name type="common">Siberian crab apple</name>
    <name type="synonym">Pyrus baccata</name>
    <dbReference type="NCBI Taxonomy" id="106549"/>
    <lineage>
        <taxon>Eukaryota</taxon>
        <taxon>Viridiplantae</taxon>
        <taxon>Streptophyta</taxon>
        <taxon>Embryophyta</taxon>
        <taxon>Tracheophyta</taxon>
        <taxon>Spermatophyta</taxon>
        <taxon>Magnoliopsida</taxon>
        <taxon>eudicotyledons</taxon>
        <taxon>Gunneridae</taxon>
        <taxon>Pentapetalae</taxon>
        <taxon>rosids</taxon>
        <taxon>fabids</taxon>
        <taxon>Rosales</taxon>
        <taxon>Rosaceae</taxon>
        <taxon>Amygdaloideae</taxon>
        <taxon>Maleae</taxon>
        <taxon>Malus</taxon>
    </lineage>
</organism>
<protein>
    <submittedName>
        <fullName evidence="1">Uncharacterized protein</fullName>
    </submittedName>
</protein>
<sequence length="62" mass="7485">MALFWNIWMERNKRVFEDYMGVEVEELWDKTKHWAALWSSVAAEFRDYNPLSIARDWVAAGF</sequence>